<sequence>MVLNSDEIIIHEQAITETLETNYMPYAMSVIVSRAIPEIDGFKPSHRKLLYTMYKMGLLRGNKTKSANIVGQTMKLNPHGDQTIYDTMVRLTRGNEALLHPYIDSKGNMGKQFSKNMQYAAPRYTEAKLDKLAEELFKDIDKDVVDFVPNYDGSMEEPTLLPVTFPSVLVNANQGIAVGMASNICPFNLAEVCRTTIAYIKDPAVDVLEIMPAPDFPGGADLIYDEEKMREIYETGRGSFKLRAKYRVDKKNNLIEIYEIPYTTTVEAIIDAIVDKVKSGEIKEINDIRDETDLQGLKITIDCKRNTDYDLLMQKLYKSTPMESSFACNFNILINGYPRTLGVRNIIAEWLVFRRVTVKRAKQDSLSEKDSKRHLLRGLEAILLDIDKAISIIRNTEKEADVIPNLCAGFDIDKLQAEYVAEIKLRNLNKEYILKRVSEIENLDKDIAELEKIIKSAKLIDKVIIKELEQVIKNYSQTRRTTIVAEENIEEYVEEEFIDDFNLKVFLTDHGYLKKMALTSLRSAGDLKLKDNDKIIQVEQGTNADLLFCFSTAGNLYRIAMDDLEDNKPSDWGNYLPSTLDLDPDESIFFVVLYGGDRENYTGEIMVASQNGRVSKIALSEYETKSRRRKILNAINVKKPPIGAVYLKPGKTDPENPYEREDLELMLFADDQNEFAIINDQEQMLIFSADDVELVNSRSNLGTRIQKLKRNSSSTVFKPIINLEIEDPDYYRVKTFPQNGRYLRGEKKLAKQVGIEDMK</sequence>
<evidence type="ECO:0000256" key="7">
    <source>
        <dbReference type="ARBA" id="ARBA00023235"/>
    </source>
</evidence>
<evidence type="ECO:0000256" key="1">
    <source>
        <dbReference type="ARBA" id="ARBA00000185"/>
    </source>
</evidence>
<keyword evidence="4 8" id="KW-0799">Topoisomerase</keyword>
<dbReference type="OrthoDB" id="9806486at2"/>
<dbReference type="SUPFAM" id="SSF56719">
    <property type="entry name" value="Type II DNA topoisomerase"/>
    <property type="match status" value="1"/>
</dbReference>
<dbReference type="SMART" id="SM00434">
    <property type="entry name" value="TOP4c"/>
    <property type="match status" value="1"/>
</dbReference>
<dbReference type="Gene3D" id="3.30.1360.40">
    <property type="match status" value="1"/>
</dbReference>
<dbReference type="InterPro" id="IPR006691">
    <property type="entry name" value="GyrA/parC_rep"/>
</dbReference>
<keyword evidence="5 8" id="KW-0238">DNA-binding</keyword>
<comment type="catalytic activity">
    <reaction evidence="1 8">
        <text>ATP-dependent breakage, passage and rejoining of double-stranded DNA.</text>
        <dbReference type="EC" id="5.6.2.2"/>
    </reaction>
</comment>
<dbReference type="GO" id="GO:0034335">
    <property type="term" value="F:DNA negative supercoiling activity"/>
    <property type="evidence" value="ECO:0007669"/>
    <property type="project" value="UniProtKB-ARBA"/>
</dbReference>
<protein>
    <recommendedName>
        <fullName evidence="2">DNA topoisomerase (ATP-hydrolyzing)</fullName>
        <ecNumber evidence="2">5.6.2.2</ecNumber>
    </recommendedName>
</protein>
<evidence type="ECO:0000256" key="5">
    <source>
        <dbReference type="ARBA" id="ARBA00023125"/>
    </source>
</evidence>
<dbReference type="AlphaFoldDB" id="A0A2S0KQ19"/>
<evidence type="ECO:0000256" key="8">
    <source>
        <dbReference type="PROSITE-ProRule" id="PRU01384"/>
    </source>
</evidence>
<reference evidence="11" key="1">
    <citation type="submission" date="2018-02" db="EMBL/GenBank/DDBJ databases">
        <authorList>
            <person name="Holder M.E."/>
            <person name="Ajami N.J."/>
            <person name="Petrosino J.F."/>
        </authorList>
    </citation>
    <scope>NUCLEOTIDE SEQUENCE [LARGE SCALE GENOMIC DNA]</scope>
    <source>
        <strain evidence="11">CCUG 47711</strain>
    </source>
</reference>
<dbReference type="GO" id="GO:0005737">
    <property type="term" value="C:cytoplasm"/>
    <property type="evidence" value="ECO:0007669"/>
    <property type="project" value="TreeGrafter"/>
</dbReference>
<dbReference type="InterPro" id="IPR050220">
    <property type="entry name" value="Type_II_DNA_Topoisomerases"/>
</dbReference>
<dbReference type="Gene3D" id="2.120.10.90">
    <property type="entry name" value="DNA gyrase/topoisomerase IV, subunit A, C-terminal"/>
    <property type="match status" value="1"/>
</dbReference>
<dbReference type="Gene3D" id="3.90.199.10">
    <property type="entry name" value="Topoisomerase II, domain 5"/>
    <property type="match status" value="1"/>
</dbReference>
<dbReference type="PANTHER" id="PTHR43493:SF1">
    <property type="entry name" value="DNA TOPOISOMERASE 4 SUBUNIT A"/>
    <property type="match status" value="1"/>
</dbReference>
<organism evidence="10 11">
    <name type="scientific">Fastidiosipila sanguinis</name>
    <dbReference type="NCBI Taxonomy" id="236753"/>
    <lineage>
        <taxon>Bacteria</taxon>
        <taxon>Bacillati</taxon>
        <taxon>Bacillota</taxon>
        <taxon>Clostridia</taxon>
        <taxon>Eubacteriales</taxon>
        <taxon>Oscillospiraceae</taxon>
        <taxon>Fastidiosipila</taxon>
    </lineage>
</organism>
<dbReference type="Pfam" id="PF03989">
    <property type="entry name" value="DNA_gyraseA_C"/>
    <property type="match status" value="3"/>
</dbReference>
<dbReference type="EMBL" id="CP027226">
    <property type="protein sequence ID" value="AVM43126.1"/>
    <property type="molecule type" value="Genomic_DNA"/>
</dbReference>
<feature type="active site" description="O-(5'-phospho-DNA)-tyrosine intermediate" evidence="8">
    <location>
        <position position="124"/>
    </location>
</feature>
<name>A0A2S0KQ19_9FIRM</name>
<dbReference type="GO" id="GO:0006265">
    <property type="term" value="P:DNA topological change"/>
    <property type="evidence" value="ECO:0007669"/>
    <property type="project" value="UniProtKB-UniRule"/>
</dbReference>
<dbReference type="Pfam" id="PF00521">
    <property type="entry name" value="DNA_topoisoIV"/>
    <property type="match status" value="1"/>
</dbReference>
<dbReference type="GO" id="GO:0009330">
    <property type="term" value="C:DNA topoisomerase type II (double strand cut, ATP-hydrolyzing) complex"/>
    <property type="evidence" value="ECO:0007669"/>
    <property type="project" value="TreeGrafter"/>
</dbReference>
<feature type="domain" description="Topo IIA-type catalytic" evidence="9">
    <location>
        <begin position="35"/>
        <end position="497"/>
    </location>
</feature>
<dbReference type="InterPro" id="IPR013758">
    <property type="entry name" value="Topo_IIA_A/C_ab"/>
</dbReference>
<dbReference type="PROSITE" id="PS52040">
    <property type="entry name" value="TOPO_IIA"/>
    <property type="match status" value="1"/>
</dbReference>
<evidence type="ECO:0000313" key="10">
    <source>
        <dbReference type="EMBL" id="AVM43126.1"/>
    </source>
</evidence>
<proteinExistence type="predicted"/>
<evidence type="ECO:0000256" key="6">
    <source>
        <dbReference type="ARBA" id="ARBA00023136"/>
    </source>
</evidence>
<dbReference type="KEGG" id="fsa:C5Q98_03580"/>
<keyword evidence="11" id="KW-1185">Reference proteome</keyword>
<dbReference type="Proteomes" id="UP000237947">
    <property type="component" value="Chromosome"/>
</dbReference>
<evidence type="ECO:0000313" key="11">
    <source>
        <dbReference type="Proteomes" id="UP000237947"/>
    </source>
</evidence>
<dbReference type="SUPFAM" id="SSF101904">
    <property type="entry name" value="GyrA/ParC C-terminal domain-like"/>
    <property type="match status" value="1"/>
</dbReference>
<gene>
    <name evidence="10" type="ORF">C5Q98_03580</name>
</gene>
<dbReference type="InterPro" id="IPR002205">
    <property type="entry name" value="Topo_IIA_dom_A"/>
</dbReference>
<accession>A0A2S0KQ19</accession>
<dbReference type="GO" id="GO:0003677">
    <property type="term" value="F:DNA binding"/>
    <property type="evidence" value="ECO:0007669"/>
    <property type="project" value="UniProtKB-UniRule"/>
</dbReference>
<keyword evidence="6" id="KW-0472">Membrane</keyword>
<dbReference type="GO" id="GO:0005524">
    <property type="term" value="F:ATP binding"/>
    <property type="evidence" value="ECO:0007669"/>
    <property type="project" value="InterPro"/>
</dbReference>
<dbReference type="InterPro" id="IPR013757">
    <property type="entry name" value="Topo_IIA_A_a_sf"/>
</dbReference>
<keyword evidence="7 8" id="KW-0413">Isomerase</keyword>
<evidence type="ECO:0000259" key="9">
    <source>
        <dbReference type="PROSITE" id="PS52040"/>
    </source>
</evidence>
<dbReference type="InterPro" id="IPR035516">
    <property type="entry name" value="Gyrase/topoIV_suA_C"/>
</dbReference>
<dbReference type="Gene3D" id="1.10.268.10">
    <property type="entry name" value="Topoisomerase, domain 3"/>
    <property type="match status" value="1"/>
</dbReference>
<dbReference type="InterPro" id="IPR013760">
    <property type="entry name" value="Topo_IIA-like_dom_sf"/>
</dbReference>
<evidence type="ECO:0000256" key="2">
    <source>
        <dbReference type="ARBA" id="ARBA00012895"/>
    </source>
</evidence>
<dbReference type="EC" id="5.6.2.2" evidence="2"/>
<evidence type="ECO:0000256" key="3">
    <source>
        <dbReference type="ARBA" id="ARBA00022475"/>
    </source>
</evidence>
<dbReference type="PANTHER" id="PTHR43493">
    <property type="entry name" value="DNA GYRASE/TOPOISOMERASE SUBUNIT A"/>
    <property type="match status" value="1"/>
</dbReference>
<keyword evidence="3" id="KW-1003">Cell membrane</keyword>
<evidence type="ECO:0000256" key="4">
    <source>
        <dbReference type="ARBA" id="ARBA00023029"/>
    </source>
</evidence>